<dbReference type="InterPro" id="IPR009097">
    <property type="entry name" value="Cyclic_Pdiesterase"/>
</dbReference>
<dbReference type="RefSeq" id="WP_266129845.1">
    <property type="nucleotide sequence ID" value="NZ_JAPKMY010000002.1"/>
</dbReference>
<proteinExistence type="predicted"/>
<sequence>MFLHSQSLTIATQKHDYPEWHKGRKDYALWYIEINHPELLNYLNELRRQFSKFLFQPNTRQFHITLYVCGFLTDLSPQFNDDFQLKQLKQQLQDLKKSNFQAFQLKTGKINSFSSALFVDIEDNQNSLSNIRTILSSSTREIAPTNYCPHITLGLYNAEFPSQQILEEIEMTQQQQFEITVDQLHFGFYKAKHLQGKLFDLDCYSINLNTKNASLEQNTCCN</sequence>
<dbReference type="Pfam" id="PF13563">
    <property type="entry name" value="2_5_RNA_ligase2"/>
    <property type="match status" value="1"/>
</dbReference>
<protein>
    <submittedName>
        <fullName evidence="1">2'-5' RNA ligase family protein</fullName>
    </submittedName>
</protein>
<organism evidence="1 2">
    <name type="scientific">Acinetobacter nematophilus</name>
    <dbReference type="NCBI Taxonomy" id="2994642"/>
    <lineage>
        <taxon>Bacteria</taxon>
        <taxon>Pseudomonadati</taxon>
        <taxon>Pseudomonadota</taxon>
        <taxon>Gammaproteobacteria</taxon>
        <taxon>Moraxellales</taxon>
        <taxon>Moraxellaceae</taxon>
        <taxon>Acinetobacter</taxon>
    </lineage>
</organism>
<dbReference type="AlphaFoldDB" id="A0A9X3DRG5"/>
<comment type="caution">
    <text evidence="1">The sequence shown here is derived from an EMBL/GenBank/DDBJ whole genome shotgun (WGS) entry which is preliminary data.</text>
</comment>
<keyword evidence="1" id="KW-0436">Ligase</keyword>
<reference evidence="1" key="1">
    <citation type="submission" date="2022-11" db="EMBL/GenBank/DDBJ databases">
        <title>Biodiversity and phylogenetic relationships of bacteria.</title>
        <authorList>
            <person name="Machado R.A.R."/>
            <person name="Bhat A."/>
            <person name="Loulou A."/>
            <person name="Kallel S."/>
        </authorList>
    </citation>
    <scope>NUCLEOTIDE SEQUENCE</scope>
    <source>
        <strain evidence="1">A-IN1</strain>
    </source>
</reference>
<dbReference type="EMBL" id="JAPKMY010000002">
    <property type="protein sequence ID" value="MCX5467149.1"/>
    <property type="molecule type" value="Genomic_DNA"/>
</dbReference>
<gene>
    <name evidence="1" type="ORF">OSH00_05255</name>
</gene>
<dbReference type="SUPFAM" id="SSF55144">
    <property type="entry name" value="LigT-like"/>
    <property type="match status" value="1"/>
</dbReference>
<name>A0A9X3DRG5_9GAMM</name>
<dbReference type="Proteomes" id="UP001146019">
    <property type="component" value="Unassembled WGS sequence"/>
</dbReference>
<accession>A0A9X3DRG5</accession>
<dbReference type="Gene3D" id="3.90.1140.10">
    <property type="entry name" value="Cyclic phosphodiesterase"/>
    <property type="match status" value="1"/>
</dbReference>
<evidence type="ECO:0000313" key="2">
    <source>
        <dbReference type="Proteomes" id="UP001146019"/>
    </source>
</evidence>
<evidence type="ECO:0000313" key="1">
    <source>
        <dbReference type="EMBL" id="MCX5467149.1"/>
    </source>
</evidence>
<dbReference type="GO" id="GO:0016874">
    <property type="term" value="F:ligase activity"/>
    <property type="evidence" value="ECO:0007669"/>
    <property type="project" value="UniProtKB-KW"/>
</dbReference>
<keyword evidence="2" id="KW-1185">Reference proteome</keyword>